<evidence type="ECO:0000313" key="1">
    <source>
        <dbReference type="EMBL" id="CRK86748.1"/>
    </source>
</evidence>
<gene>
    <name evidence="1" type="ORF">CLUMA_CG000581</name>
</gene>
<dbReference type="Proteomes" id="UP000183832">
    <property type="component" value="Unassembled WGS sequence"/>
</dbReference>
<protein>
    <submittedName>
        <fullName evidence="1">CLUMA_CG000581, isoform A</fullName>
    </submittedName>
</protein>
<dbReference type="EMBL" id="CVRI01000002">
    <property type="protein sequence ID" value="CRK86748.1"/>
    <property type="molecule type" value="Genomic_DNA"/>
</dbReference>
<dbReference type="AlphaFoldDB" id="A0A1J1HH56"/>
<keyword evidence="2" id="KW-1185">Reference proteome</keyword>
<evidence type="ECO:0000313" key="2">
    <source>
        <dbReference type="Proteomes" id="UP000183832"/>
    </source>
</evidence>
<accession>A0A1J1HH56</accession>
<organism evidence="1 2">
    <name type="scientific">Clunio marinus</name>
    <dbReference type="NCBI Taxonomy" id="568069"/>
    <lineage>
        <taxon>Eukaryota</taxon>
        <taxon>Metazoa</taxon>
        <taxon>Ecdysozoa</taxon>
        <taxon>Arthropoda</taxon>
        <taxon>Hexapoda</taxon>
        <taxon>Insecta</taxon>
        <taxon>Pterygota</taxon>
        <taxon>Neoptera</taxon>
        <taxon>Endopterygota</taxon>
        <taxon>Diptera</taxon>
        <taxon>Nematocera</taxon>
        <taxon>Chironomoidea</taxon>
        <taxon>Chironomidae</taxon>
        <taxon>Clunio</taxon>
    </lineage>
</organism>
<proteinExistence type="predicted"/>
<sequence>MHIECITKRILKKKLKRQKDASDDSFALELDLNFSIFISLKARKRKEQSFRLQRPTVPPYFKIIQTLTAIIIVISHYYCD</sequence>
<reference evidence="1 2" key="1">
    <citation type="submission" date="2015-04" db="EMBL/GenBank/DDBJ databases">
        <authorList>
            <person name="Syromyatnikov M.Y."/>
            <person name="Popov V.N."/>
        </authorList>
    </citation>
    <scope>NUCLEOTIDE SEQUENCE [LARGE SCALE GENOMIC DNA]</scope>
</reference>
<name>A0A1J1HH56_9DIPT</name>